<dbReference type="EMBL" id="PYWC01000006">
    <property type="protein sequence ID" value="PWW79759.1"/>
    <property type="molecule type" value="Genomic_DNA"/>
</dbReference>
<dbReference type="Pfam" id="PF22725">
    <property type="entry name" value="GFO_IDH_MocA_C3"/>
    <property type="match status" value="1"/>
</dbReference>
<keyword evidence="2" id="KW-0560">Oxidoreductase</keyword>
<proteinExistence type="inferred from homology"/>
<dbReference type="GO" id="GO:0000166">
    <property type="term" value="F:nucleotide binding"/>
    <property type="evidence" value="ECO:0007669"/>
    <property type="project" value="InterPro"/>
</dbReference>
<dbReference type="Gene3D" id="3.40.50.720">
    <property type="entry name" value="NAD(P)-binding Rossmann-like Domain"/>
    <property type="match status" value="1"/>
</dbReference>
<gene>
    <name evidence="8" type="ORF">C7212DRAFT_289012</name>
</gene>
<evidence type="ECO:0000313" key="9">
    <source>
        <dbReference type="Proteomes" id="UP000246991"/>
    </source>
</evidence>
<dbReference type="STRING" id="42249.A0A317SZB1"/>
<comment type="caution">
    <text evidence="8">The sequence shown here is derived from an EMBL/GenBank/DDBJ whole genome shotgun (WGS) entry which is preliminary data.</text>
</comment>
<dbReference type="Proteomes" id="UP000246991">
    <property type="component" value="Unassembled WGS sequence"/>
</dbReference>
<comment type="similarity">
    <text evidence="1">Belongs to the Gfo/Idh/MocA family.</text>
</comment>
<dbReference type="EC" id="1.1.1.179" evidence="3"/>
<dbReference type="PANTHER" id="PTHR22604">
    <property type="entry name" value="OXIDOREDUCTASES"/>
    <property type="match status" value="1"/>
</dbReference>
<dbReference type="Pfam" id="PF01408">
    <property type="entry name" value="GFO_IDH_MocA"/>
    <property type="match status" value="1"/>
</dbReference>
<evidence type="ECO:0000256" key="5">
    <source>
        <dbReference type="ARBA" id="ARBA00049233"/>
    </source>
</evidence>
<feature type="domain" description="GFO/IDH/MocA-like oxidoreductase" evidence="7">
    <location>
        <begin position="160"/>
        <end position="251"/>
    </location>
</feature>
<dbReference type="InterPro" id="IPR050984">
    <property type="entry name" value="Gfo/Idh/MocA_domain"/>
</dbReference>
<comment type="catalytic activity">
    <reaction evidence="5">
        <text>D-xylose + NADP(+) = D-xylono-1,5-lactone + NADPH + H(+)</text>
        <dbReference type="Rhea" id="RHEA:22000"/>
        <dbReference type="ChEBI" id="CHEBI:15378"/>
        <dbReference type="ChEBI" id="CHEBI:15867"/>
        <dbReference type="ChEBI" id="CHEBI:53455"/>
        <dbReference type="ChEBI" id="CHEBI:57783"/>
        <dbReference type="ChEBI" id="CHEBI:58349"/>
        <dbReference type="EC" id="1.1.1.179"/>
    </reaction>
</comment>
<dbReference type="InterPro" id="IPR036291">
    <property type="entry name" value="NAD(P)-bd_dom_sf"/>
</dbReference>
<evidence type="ECO:0000256" key="4">
    <source>
        <dbReference type="ARBA" id="ARBA00042988"/>
    </source>
</evidence>
<dbReference type="Gene3D" id="3.30.360.10">
    <property type="entry name" value="Dihydrodipicolinate Reductase, domain 2"/>
    <property type="match status" value="1"/>
</dbReference>
<accession>A0A317SZB1</accession>
<name>A0A317SZB1_9PEZI</name>
<sequence length="392" mass="44503">MAMALQISTFLHQYIYGTTHAAPKSPNAIRFGILSTAMINPAAMIRPAETHPEVEITAIASRDLPSAKKYAAKYRIKNAYGSYDELLGDPTIQAVYISLPNGMHGEWAERALNAGKHVLLEKPLTANASEARRIFEIASAKNLVLLEAFHWQFHPAAHVVHSLVHSGRYGQVMRTYARMTTPAKSIPKSDIRWKYDLAGGSLMDMAYVVSATRYFLDKGVPTQIVSAKARRSPEDGRIDEAMEAELRWENDEVKSKIYADMKRGNVAIVVPRVWELPSIEIECEDAVIYFYNFMMPHLYHHIQVTDKKTGHKTTQKHYNWGPKWGVNSEPWWSTYRYQLEAFADRLQGRQPAHWIDPQDSIDEMQTIDMIYEKSGLGIRHGTSEKTIIAGKQ</sequence>
<dbReference type="SUPFAM" id="SSF51735">
    <property type="entry name" value="NAD(P)-binding Rossmann-fold domains"/>
    <property type="match status" value="1"/>
</dbReference>
<dbReference type="SUPFAM" id="SSF55347">
    <property type="entry name" value="Glyceraldehyde-3-phosphate dehydrogenase-like, C-terminal domain"/>
    <property type="match status" value="1"/>
</dbReference>
<dbReference type="InterPro" id="IPR000683">
    <property type="entry name" value="Gfo/Idh/MocA-like_OxRdtase_N"/>
</dbReference>
<evidence type="ECO:0000256" key="2">
    <source>
        <dbReference type="ARBA" id="ARBA00023002"/>
    </source>
</evidence>
<dbReference type="PANTHER" id="PTHR22604:SF105">
    <property type="entry name" value="TRANS-1,2-DIHYDROBENZENE-1,2-DIOL DEHYDROGENASE"/>
    <property type="match status" value="1"/>
</dbReference>
<protein>
    <recommendedName>
        <fullName evidence="3">D-xylose 1-dehydrogenase (NADP(+), D-xylono-1,5-lactone-forming)</fullName>
        <ecNumber evidence="3">1.1.1.179</ecNumber>
    </recommendedName>
    <alternativeName>
        <fullName evidence="4">D-xylose-NADP dehydrogenase</fullName>
    </alternativeName>
</protein>
<evidence type="ECO:0000259" key="7">
    <source>
        <dbReference type="Pfam" id="PF22725"/>
    </source>
</evidence>
<dbReference type="InterPro" id="IPR055170">
    <property type="entry name" value="GFO_IDH_MocA-like_dom"/>
</dbReference>
<dbReference type="GO" id="GO:0047837">
    <property type="term" value="F:D-xylose 1-dehydrogenase (NADP+) activity"/>
    <property type="evidence" value="ECO:0007669"/>
    <property type="project" value="UniProtKB-EC"/>
</dbReference>
<reference evidence="8 9" key="1">
    <citation type="submission" date="2018-03" db="EMBL/GenBank/DDBJ databases">
        <title>Genomes of Pezizomycetes fungi and the evolution of truffles.</title>
        <authorList>
            <person name="Murat C."/>
            <person name="Payen T."/>
            <person name="Noel B."/>
            <person name="Kuo A."/>
            <person name="Martin F.M."/>
        </authorList>
    </citation>
    <scope>NUCLEOTIDE SEQUENCE [LARGE SCALE GENOMIC DNA]</scope>
    <source>
        <strain evidence="8">091103-1</strain>
    </source>
</reference>
<dbReference type="OrthoDB" id="6417021at2759"/>
<keyword evidence="9" id="KW-1185">Reference proteome</keyword>
<feature type="domain" description="Gfo/Idh/MocA-like oxidoreductase N-terminal" evidence="6">
    <location>
        <begin position="44"/>
        <end position="146"/>
    </location>
</feature>
<evidence type="ECO:0000259" key="6">
    <source>
        <dbReference type="Pfam" id="PF01408"/>
    </source>
</evidence>
<evidence type="ECO:0000313" key="8">
    <source>
        <dbReference type="EMBL" id="PWW79759.1"/>
    </source>
</evidence>
<evidence type="ECO:0000256" key="3">
    <source>
        <dbReference type="ARBA" id="ARBA00038984"/>
    </source>
</evidence>
<dbReference type="AlphaFoldDB" id="A0A317SZB1"/>
<evidence type="ECO:0000256" key="1">
    <source>
        <dbReference type="ARBA" id="ARBA00010928"/>
    </source>
</evidence>
<organism evidence="8 9">
    <name type="scientific">Tuber magnatum</name>
    <name type="common">white Piedmont truffle</name>
    <dbReference type="NCBI Taxonomy" id="42249"/>
    <lineage>
        <taxon>Eukaryota</taxon>
        <taxon>Fungi</taxon>
        <taxon>Dikarya</taxon>
        <taxon>Ascomycota</taxon>
        <taxon>Pezizomycotina</taxon>
        <taxon>Pezizomycetes</taxon>
        <taxon>Pezizales</taxon>
        <taxon>Tuberaceae</taxon>
        <taxon>Tuber</taxon>
    </lineage>
</organism>